<keyword evidence="6" id="KW-0862">Zinc</keyword>
<evidence type="ECO:0000256" key="3">
    <source>
        <dbReference type="ARBA" id="ARBA00022598"/>
    </source>
</evidence>
<feature type="domain" description="YrdC-like" evidence="11">
    <location>
        <begin position="201"/>
        <end position="387"/>
    </location>
</feature>
<dbReference type="InterPro" id="IPR036046">
    <property type="entry name" value="Acylphosphatase-like_dom_sf"/>
</dbReference>
<accession>A0A1D8KC80</accession>
<dbReference type="PIRSF" id="PIRSF006256">
    <property type="entry name" value="CMPcnvr_hdrg_mat"/>
    <property type="match status" value="1"/>
</dbReference>
<dbReference type="PANTHER" id="PTHR42959:SF1">
    <property type="entry name" value="CARBAMOYLTRANSFERASE HYPF"/>
    <property type="match status" value="1"/>
</dbReference>
<evidence type="ECO:0000256" key="6">
    <source>
        <dbReference type="ARBA" id="ARBA00022833"/>
    </source>
</evidence>
<evidence type="ECO:0000313" key="13">
    <source>
        <dbReference type="Proteomes" id="UP000095342"/>
    </source>
</evidence>
<reference evidence="12 13" key="1">
    <citation type="submission" date="2016-09" db="EMBL/GenBank/DDBJ databases">
        <title>Acidihalobacter prosperus V6 (DSM14174).</title>
        <authorList>
            <person name="Khaleque H.N."/>
            <person name="Ramsay J.P."/>
            <person name="Murphy R.J.T."/>
            <person name="Kaksonen A.H."/>
            <person name="Boxall N.J."/>
            <person name="Watkin E.L.J."/>
        </authorList>
    </citation>
    <scope>NUCLEOTIDE SEQUENCE [LARGE SCALE GENOMIC DNA]</scope>
    <source>
        <strain evidence="12 13">V6</strain>
    </source>
</reference>
<keyword evidence="12" id="KW-0808">Transferase</keyword>
<proteinExistence type="inferred from homology"/>
<keyword evidence="3" id="KW-0436">Ligase</keyword>
<dbReference type="InterPro" id="IPR006070">
    <property type="entry name" value="Sua5-like_dom"/>
</dbReference>
<protein>
    <recommendedName>
        <fullName evidence="8">Carbamoyltransferase HypF</fullName>
        <ecNumber evidence="8">6.2.-.-</ecNumber>
    </recommendedName>
</protein>
<comment type="catalytic activity">
    <reaction evidence="7 8">
        <text>C-terminal L-cysteinyl-[HypE protein] + carbamoyl phosphate + ATP + H2O = C-terminal S-carboxamide-L-cysteinyl-[HypE protein] + AMP + phosphate + diphosphate + H(+)</text>
        <dbReference type="Rhea" id="RHEA:55636"/>
        <dbReference type="Rhea" id="RHEA-COMP:14247"/>
        <dbReference type="Rhea" id="RHEA-COMP:14392"/>
        <dbReference type="ChEBI" id="CHEBI:15377"/>
        <dbReference type="ChEBI" id="CHEBI:15378"/>
        <dbReference type="ChEBI" id="CHEBI:30616"/>
        <dbReference type="ChEBI" id="CHEBI:33019"/>
        <dbReference type="ChEBI" id="CHEBI:43474"/>
        <dbReference type="ChEBI" id="CHEBI:58228"/>
        <dbReference type="ChEBI" id="CHEBI:76913"/>
        <dbReference type="ChEBI" id="CHEBI:139126"/>
        <dbReference type="ChEBI" id="CHEBI:456215"/>
    </reaction>
</comment>
<dbReference type="PROSITE" id="PS51160">
    <property type="entry name" value="ACYLPHOSPHATASE_3"/>
    <property type="match status" value="1"/>
</dbReference>
<comment type="function">
    <text evidence="8">Involved in the maturation of [NiFe] hydrogenases. Along with HypE, it catalyzes the synthesis of the CN ligands of the active site iron of [NiFe]-hydrogenases. HypF functions as a carbamoyl transferase using carbamoylphosphate as a substrate and transferring the carboxamido moiety in an ATP-dependent reaction to the thiolate of the C-terminal cysteine of HypE yielding a protein-S-carboxamide.</text>
</comment>
<evidence type="ECO:0000256" key="5">
    <source>
        <dbReference type="ARBA" id="ARBA00022771"/>
    </source>
</evidence>
<dbReference type="GO" id="GO:0008270">
    <property type="term" value="F:zinc ion binding"/>
    <property type="evidence" value="ECO:0007669"/>
    <property type="project" value="UniProtKB-KW"/>
</dbReference>
<evidence type="ECO:0000256" key="7">
    <source>
        <dbReference type="ARBA" id="ARBA00048220"/>
    </source>
</evidence>
<dbReference type="InterPro" id="IPR001792">
    <property type="entry name" value="Acylphosphatase-like_dom"/>
</dbReference>
<dbReference type="SUPFAM" id="SSF54975">
    <property type="entry name" value="Acylphosphatase/BLUF domain-like"/>
    <property type="match status" value="1"/>
</dbReference>
<dbReference type="Gene3D" id="3.90.870.50">
    <property type="match status" value="1"/>
</dbReference>
<dbReference type="AlphaFoldDB" id="A0A1D8KC80"/>
<feature type="active site" evidence="9">
    <location>
        <position position="36"/>
    </location>
</feature>
<dbReference type="PROSITE" id="PS51163">
    <property type="entry name" value="YRDC"/>
    <property type="match status" value="1"/>
</dbReference>
<dbReference type="RefSeq" id="WP_070074095.1">
    <property type="nucleotide sequence ID" value="NZ_CP017448.1"/>
</dbReference>
<dbReference type="InterPro" id="IPR041440">
    <property type="entry name" value="HypF_C"/>
</dbReference>
<gene>
    <name evidence="12" type="ORF">BJI67_10580</name>
</gene>
<dbReference type="Pfam" id="PF00708">
    <property type="entry name" value="Acylphosphatase"/>
    <property type="match status" value="1"/>
</dbReference>
<dbReference type="Pfam" id="PF07503">
    <property type="entry name" value="zf-HYPF"/>
    <property type="match status" value="2"/>
</dbReference>
<dbReference type="SUPFAM" id="SSF55821">
    <property type="entry name" value="YrdC/RibB"/>
    <property type="match status" value="1"/>
</dbReference>
<evidence type="ECO:0000259" key="11">
    <source>
        <dbReference type="PROSITE" id="PS51163"/>
    </source>
</evidence>
<dbReference type="GO" id="GO:0003725">
    <property type="term" value="F:double-stranded RNA binding"/>
    <property type="evidence" value="ECO:0007669"/>
    <property type="project" value="InterPro"/>
</dbReference>
<evidence type="ECO:0000256" key="9">
    <source>
        <dbReference type="PROSITE-ProRule" id="PRU00520"/>
    </source>
</evidence>
<keyword evidence="4" id="KW-0479">Metal-binding</keyword>
<evidence type="ECO:0000256" key="8">
    <source>
        <dbReference type="PIRNR" id="PIRNR006256"/>
    </source>
</evidence>
<dbReference type="InterPro" id="IPR017945">
    <property type="entry name" value="DHBP_synth_RibB-like_a/b_dom"/>
</dbReference>
<dbReference type="Gene3D" id="3.30.420.40">
    <property type="match status" value="1"/>
</dbReference>
<name>A0A1D8KC80_9GAMM</name>
<feature type="domain" description="Acylphosphatase-like" evidence="10">
    <location>
        <begin position="3"/>
        <end position="91"/>
    </location>
</feature>
<dbReference type="KEGG" id="aaeo:BJI67_10580"/>
<comment type="similarity">
    <text evidence="2 8">Belongs to the carbamoyltransferase HypF family.</text>
</comment>
<dbReference type="NCBIfam" id="TIGR00143">
    <property type="entry name" value="hypF"/>
    <property type="match status" value="1"/>
</dbReference>
<dbReference type="Pfam" id="PF01300">
    <property type="entry name" value="Sua5_yciO_yrdC"/>
    <property type="match status" value="1"/>
</dbReference>
<dbReference type="Gene3D" id="3.30.110.120">
    <property type="match status" value="1"/>
</dbReference>
<dbReference type="GO" id="GO:0051604">
    <property type="term" value="P:protein maturation"/>
    <property type="evidence" value="ECO:0007669"/>
    <property type="project" value="TreeGrafter"/>
</dbReference>
<dbReference type="InterPro" id="IPR004421">
    <property type="entry name" value="Carbamoyltransferase_HypF"/>
</dbReference>
<dbReference type="EMBL" id="CP017448">
    <property type="protein sequence ID" value="AOV18571.1"/>
    <property type="molecule type" value="Genomic_DNA"/>
</dbReference>
<feature type="active site" evidence="9">
    <location>
        <position position="18"/>
    </location>
</feature>
<dbReference type="UniPathway" id="UPA00335"/>
<dbReference type="GO" id="GO:0016874">
    <property type="term" value="F:ligase activity"/>
    <property type="evidence" value="ECO:0007669"/>
    <property type="project" value="UniProtKB-UniRule"/>
</dbReference>
<dbReference type="PANTHER" id="PTHR42959">
    <property type="entry name" value="CARBAMOYLTRANSFERASE"/>
    <property type="match status" value="1"/>
</dbReference>
<dbReference type="InterPro" id="IPR051060">
    <property type="entry name" value="Carbamoyltrans_HypF-like"/>
</dbReference>
<keyword evidence="5" id="KW-0863">Zinc-finger</keyword>
<keyword evidence="9" id="KW-0378">Hydrolase</keyword>
<dbReference type="Pfam" id="PF17788">
    <property type="entry name" value="HypF_C"/>
    <property type="match status" value="1"/>
</dbReference>
<dbReference type="Pfam" id="PF22521">
    <property type="entry name" value="HypF_C_2"/>
    <property type="match status" value="1"/>
</dbReference>
<comment type="pathway">
    <text evidence="1 8">Protein modification; [NiFe] hydrogenase maturation.</text>
</comment>
<organism evidence="12 13">
    <name type="scientific">Acidihalobacter aeolianus</name>
    <dbReference type="NCBI Taxonomy" id="2792603"/>
    <lineage>
        <taxon>Bacteria</taxon>
        <taxon>Pseudomonadati</taxon>
        <taxon>Pseudomonadota</taxon>
        <taxon>Gammaproteobacteria</taxon>
        <taxon>Chromatiales</taxon>
        <taxon>Ectothiorhodospiraceae</taxon>
        <taxon>Acidihalobacter</taxon>
    </lineage>
</organism>
<dbReference type="Gene3D" id="3.30.420.360">
    <property type="match status" value="1"/>
</dbReference>
<evidence type="ECO:0000313" key="12">
    <source>
        <dbReference type="EMBL" id="AOV18571.1"/>
    </source>
</evidence>
<evidence type="ECO:0000256" key="4">
    <source>
        <dbReference type="ARBA" id="ARBA00022723"/>
    </source>
</evidence>
<evidence type="ECO:0000256" key="1">
    <source>
        <dbReference type="ARBA" id="ARBA00004711"/>
    </source>
</evidence>
<evidence type="ECO:0000259" key="10">
    <source>
        <dbReference type="PROSITE" id="PS51160"/>
    </source>
</evidence>
<dbReference type="Proteomes" id="UP000095342">
    <property type="component" value="Chromosome"/>
</dbReference>
<evidence type="ECO:0000256" key="2">
    <source>
        <dbReference type="ARBA" id="ARBA00008097"/>
    </source>
</evidence>
<comment type="catalytic activity">
    <reaction evidence="9">
        <text>an acyl phosphate + H2O = a carboxylate + phosphate + H(+)</text>
        <dbReference type="Rhea" id="RHEA:14965"/>
        <dbReference type="ChEBI" id="CHEBI:15377"/>
        <dbReference type="ChEBI" id="CHEBI:15378"/>
        <dbReference type="ChEBI" id="CHEBI:29067"/>
        <dbReference type="ChEBI" id="CHEBI:43474"/>
        <dbReference type="ChEBI" id="CHEBI:59918"/>
        <dbReference type="EC" id="3.6.1.7"/>
    </reaction>
</comment>
<keyword evidence="13" id="KW-1185">Reference proteome</keyword>
<dbReference type="GO" id="GO:0016743">
    <property type="term" value="F:carboxyl- or carbamoyltransferase activity"/>
    <property type="evidence" value="ECO:0007669"/>
    <property type="project" value="UniProtKB-UniRule"/>
</dbReference>
<dbReference type="GO" id="GO:0003998">
    <property type="term" value="F:acylphosphatase activity"/>
    <property type="evidence" value="ECO:0007669"/>
    <property type="project" value="UniProtKB-EC"/>
</dbReference>
<sequence>MAAVRWVVGGRVQGVGYRPFVYRLAHRLGVAGTVRNGAGVVEIEARGDDDALAAFAEALIAEAPAIARPQLLERGAPTAADDIDEGFRILPSRAGEAPRNHVPPDYFTCPDCLVELADPGNRRYRYPFINCTQCGPRYTLIRALPYDRAATTMAGFALCPECRREYEDPLDRRFHAEPVACPTCGPQLAFVAGDERVAGNEAALTAAVGMLRAGATVAVKGIGGYHLLCDARNETAVARLRARKPRPHKPLAVLFAEDLRDLHRVADLSPAHETALRAPERPIVLVPLRDGHGLAPSVCPGLNELGVLLPYSPLHHLLAADFDGPLVATSANPSGEPVLTDEAEAENRLADVADAFLHHNRPIERPADDSVLRVVAGRARPLRLGRGLTPLELELPQPLSRPLLAVGGHLKNTVALAWENRVVVSPHLGDLVGPRARDLFARTIADLQRLYGVRAEAVACDAHPDYASTRWAAAQALPVHRVWHHHAHASAVAGEHPAHHRWLAFAWDGVGLGPDGTLWGGEALYGAPGHWRRVGSLRPFRLPGAGRAGREPWRSAAALRWKAGMPWPLGGETAAGDAALLRSAWERDLNCHRSSAAGRVFDAVAALLGLVRETSFEGQGPMYLEALAAQAGTAKAVALPLAQDDTGLWITDWAPLLTLLDDPARAPAEKAASVHESLARAILAQSLALREREPVDAVALSGGVFQNRLLAERTLALLDAEGFDTHLGERIPCNDAGLSFGQVVEYAAATSNPS</sequence>
<dbReference type="EC" id="6.2.-.-" evidence="8"/>
<dbReference type="InterPro" id="IPR011125">
    <property type="entry name" value="Znf_HypF"/>
</dbReference>
<dbReference type="InterPro" id="IPR055128">
    <property type="entry name" value="HypF_C_2"/>
</dbReference>